<proteinExistence type="predicted"/>
<dbReference type="Pfam" id="PF13305">
    <property type="entry name" value="TetR_C_33"/>
    <property type="match status" value="1"/>
</dbReference>
<dbReference type="KEGG" id="cfl:Cfla_3164"/>
<evidence type="ECO:0000313" key="8">
    <source>
        <dbReference type="Proteomes" id="UP000000849"/>
    </source>
</evidence>
<evidence type="ECO:0000256" key="5">
    <source>
        <dbReference type="SAM" id="MobiDB-lite"/>
    </source>
</evidence>
<dbReference type="PANTHER" id="PTHR30055:SF234">
    <property type="entry name" value="HTH-TYPE TRANSCRIPTIONAL REGULATOR BETI"/>
    <property type="match status" value="1"/>
</dbReference>
<dbReference type="InterPro" id="IPR025996">
    <property type="entry name" value="MT1864/Rv1816-like_C"/>
</dbReference>
<dbReference type="Pfam" id="PF00440">
    <property type="entry name" value="TetR_N"/>
    <property type="match status" value="1"/>
</dbReference>
<dbReference type="HOGENOM" id="CLU_107911_1_0_11"/>
<dbReference type="PROSITE" id="PS50977">
    <property type="entry name" value="HTH_TETR_2"/>
    <property type="match status" value="1"/>
</dbReference>
<keyword evidence="1" id="KW-0805">Transcription regulation</keyword>
<dbReference type="eggNOG" id="COG1309">
    <property type="taxonomic scope" value="Bacteria"/>
</dbReference>
<keyword evidence="8" id="KW-1185">Reference proteome</keyword>
<evidence type="ECO:0000259" key="6">
    <source>
        <dbReference type="PROSITE" id="PS50977"/>
    </source>
</evidence>
<evidence type="ECO:0000256" key="3">
    <source>
        <dbReference type="ARBA" id="ARBA00023163"/>
    </source>
</evidence>
<dbReference type="GO" id="GO:0003700">
    <property type="term" value="F:DNA-binding transcription factor activity"/>
    <property type="evidence" value="ECO:0007669"/>
    <property type="project" value="TreeGrafter"/>
</dbReference>
<dbReference type="Proteomes" id="UP000000849">
    <property type="component" value="Chromosome"/>
</dbReference>
<dbReference type="RefSeq" id="WP_013118377.1">
    <property type="nucleotide sequence ID" value="NC_014151.1"/>
</dbReference>
<name>D5ULU0_CELFN</name>
<dbReference type="Gene3D" id="1.10.357.10">
    <property type="entry name" value="Tetracycline Repressor, domain 2"/>
    <property type="match status" value="1"/>
</dbReference>
<feature type="domain" description="HTH tetR-type" evidence="6">
    <location>
        <begin position="20"/>
        <end position="80"/>
    </location>
</feature>
<dbReference type="GO" id="GO:0000976">
    <property type="term" value="F:transcription cis-regulatory region binding"/>
    <property type="evidence" value="ECO:0007669"/>
    <property type="project" value="TreeGrafter"/>
</dbReference>
<dbReference type="SUPFAM" id="SSF46689">
    <property type="entry name" value="Homeodomain-like"/>
    <property type="match status" value="1"/>
</dbReference>
<dbReference type="OrthoDB" id="3784817at2"/>
<sequence length="208" mass="21558">MPSDASTPDPRPTVGPSTSSSTRDRILAAAVDLLAREGGAALTVRAVAAAAGCSTIGVYTHFGGKTGLVQALLLDAYEQLDAAVATVDTIVDPYARLDAGAHAYREWALAHRTHYLLMFSPIVPTVDPMPAVEERGAQSYGAHCARVEAAVAAGALRGDDVEATAFHLWTSVHGAVSIELLGSPPATPERALARFSHGVDALLRGHAA</sequence>
<reference evidence="7 8" key="1">
    <citation type="journal article" date="2010" name="Stand. Genomic Sci.">
        <title>Complete genome sequence of Cellulomonas flavigena type strain (134).</title>
        <authorList>
            <person name="Abt B."/>
            <person name="Foster B."/>
            <person name="Lapidus A."/>
            <person name="Clum A."/>
            <person name="Sun H."/>
            <person name="Pukall R."/>
            <person name="Lucas S."/>
            <person name="Glavina Del Rio T."/>
            <person name="Nolan M."/>
            <person name="Tice H."/>
            <person name="Cheng J.F."/>
            <person name="Pitluck S."/>
            <person name="Liolios K."/>
            <person name="Ivanova N."/>
            <person name="Mavromatis K."/>
            <person name="Ovchinnikova G."/>
            <person name="Pati A."/>
            <person name="Goodwin L."/>
            <person name="Chen A."/>
            <person name="Palaniappan K."/>
            <person name="Land M."/>
            <person name="Hauser L."/>
            <person name="Chang Y.J."/>
            <person name="Jeffries C.D."/>
            <person name="Rohde M."/>
            <person name="Goker M."/>
            <person name="Woyke T."/>
            <person name="Bristow J."/>
            <person name="Eisen J.A."/>
            <person name="Markowitz V."/>
            <person name="Hugenholtz P."/>
            <person name="Kyrpides N.C."/>
            <person name="Klenk H.P."/>
        </authorList>
    </citation>
    <scope>NUCLEOTIDE SEQUENCE [LARGE SCALE GENOMIC DNA]</scope>
    <source>
        <strain evidence="8">ATCC 482 / DSM 20109 / BCRC 11376 / JCM 18109 / NBRC 3775 / NCIMB 8073 / NRS 134</strain>
    </source>
</reference>
<gene>
    <name evidence="7" type="ordered locus">Cfla_3164</name>
</gene>
<keyword evidence="3" id="KW-0804">Transcription</keyword>
<dbReference type="InterPro" id="IPR050109">
    <property type="entry name" value="HTH-type_TetR-like_transc_reg"/>
</dbReference>
<dbReference type="InterPro" id="IPR036271">
    <property type="entry name" value="Tet_transcr_reg_TetR-rel_C_sf"/>
</dbReference>
<dbReference type="InterPro" id="IPR001647">
    <property type="entry name" value="HTH_TetR"/>
</dbReference>
<dbReference type="SUPFAM" id="SSF48498">
    <property type="entry name" value="Tetracyclin repressor-like, C-terminal domain"/>
    <property type="match status" value="1"/>
</dbReference>
<evidence type="ECO:0000256" key="2">
    <source>
        <dbReference type="ARBA" id="ARBA00023125"/>
    </source>
</evidence>
<protein>
    <submittedName>
        <fullName evidence="7">Transcriptional regulator, TetR family</fullName>
    </submittedName>
</protein>
<evidence type="ECO:0000256" key="4">
    <source>
        <dbReference type="PROSITE-ProRule" id="PRU00335"/>
    </source>
</evidence>
<accession>D5ULU0</accession>
<keyword evidence="2 4" id="KW-0238">DNA-binding</keyword>
<feature type="DNA-binding region" description="H-T-H motif" evidence="4">
    <location>
        <begin position="43"/>
        <end position="62"/>
    </location>
</feature>
<dbReference type="Gene3D" id="1.10.10.60">
    <property type="entry name" value="Homeodomain-like"/>
    <property type="match status" value="1"/>
</dbReference>
<dbReference type="PANTHER" id="PTHR30055">
    <property type="entry name" value="HTH-TYPE TRANSCRIPTIONAL REGULATOR RUTR"/>
    <property type="match status" value="1"/>
</dbReference>
<dbReference type="STRING" id="446466.Cfla_3164"/>
<dbReference type="InterPro" id="IPR009057">
    <property type="entry name" value="Homeodomain-like_sf"/>
</dbReference>
<dbReference type="EMBL" id="CP001964">
    <property type="protein sequence ID" value="ADG76046.1"/>
    <property type="molecule type" value="Genomic_DNA"/>
</dbReference>
<feature type="region of interest" description="Disordered" evidence="5">
    <location>
        <begin position="1"/>
        <end position="22"/>
    </location>
</feature>
<dbReference type="PRINTS" id="PR00455">
    <property type="entry name" value="HTHTETR"/>
</dbReference>
<evidence type="ECO:0000313" key="7">
    <source>
        <dbReference type="EMBL" id="ADG76046.1"/>
    </source>
</evidence>
<organism evidence="7 8">
    <name type="scientific">Cellulomonas flavigena (strain ATCC 482 / DSM 20109 / BCRC 11376 / JCM 18109 / NBRC 3775 / NCIMB 8073 / NRS 134)</name>
    <dbReference type="NCBI Taxonomy" id="446466"/>
    <lineage>
        <taxon>Bacteria</taxon>
        <taxon>Bacillati</taxon>
        <taxon>Actinomycetota</taxon>
        <taxon>Actinomycetes</taxon>
        <taxon>Micrococcales</taxon>
        <taxon>Cellulomonadaceae</taxon>
        <taxon>Cellulomonas</taxon>
    </lineage>
</organism>
<dbReference type="AlphaFoldDB" id="D5ULU0"/>
<evidence type="ECO:0000256" key="1">
    <source>
        <dbReference type="ARBA" id="ARBA00023015"/>
    </source>
</evidence>